<gene>
    <name evidence="3" type="ORF">BASA50_010183</name>
</gene>
<dbReference type="SUPFAM" id="SSF53649">
    <property type="entry name" value="Alkaline phosphatase-like"/>
    <property type="match status" value="1"/>
</dbReference>
<reference evidence="3 4" key="1">
    <citation type="submission" date="2021-02" db="EMBL/GenBank/DDBJ databases">
        <title>Variation within the Batrachochytrium salamandrivorans European outbreak.</title>
        <authorList>
            <person name="Kelly M."/>
            <person name="Pasmans F."/>
            <person name="Shea T.P."/>
            <person name="Munoz J.F."/>
            <person name="Carranza S."/>
            <person name="Cuomo C.A."/>
            <person name="Martel A."/>
        </authorList>
    </citation>
    <scope>NUCLEOTIDE SEQUENCE [LARGE SCALE GENOMIC DNA]</scope>
    <source>
        <strain evidence="3 4">AMFP18/2</strain>
    </source>
</reference>
<dbReference type="InterPro" id="IPR007312">
    <property type="entry name" value="Phosphoesterase"/>
</dbReference>
<dbReference type="Proteomes" id="UP001648503">
    <property type="component" value="Unassembled WGS sequence"/>
</dbReference>
<dbReference type="Pfam" id="PF04185">
    <property type="entry name" value="Phosphoesterase"/>
    <property type="match status" value="1"/>
</dbReference>
<organism evidence="3 4">
    <name type="scientific">Batrachochytrium salamandrivorans</name>
    <dbReference type="NCBI Taxonomy" id="1357716"/>
    <lineage>
        <taxon>Eukaryota</taxon>
        <taxon>Fungi</taxon>
        <taxon>Fungi incertae sedis</taxon>
        <taxon>Chytridiomycota</taxon>
        <taxon>Chytridiomycota incertae sedis</taxon>
        <taxon>Chytridiomycetes</taxon>
        <taxon>Rhizophydiales</taxon>
        <taxon>Rhizophydiales incertae sedis</taxon>
        <taxon>Batrachochytrium</taxon>
    </lineage>
</organism>
<dbReference type="EMBL" id="JAFCIX010000470">
    <property type="protein sequence ID" value="KAH6589205.1"/>
    <property type="molecule type" value="Genomic_DNA"/>
</dbReference>
<comment type="caution">
    <text evidence="3">The sequence shown here is derived from an EMBL/GenBank/DDBJ whole genome shotgun (WGS) entry which is preliminary data.</text>
</comment>
<dbReference type="PANTHER" id="PTHR31956">
    <property type="entry name" value="NON-SPECIFIC PHOSPHOLIPASE C4-RELATED"/>
    <property type="match status" value="1"/>
</dbReference>
<proteinExistence type="predicted"/>
<evidence type="ECO:0000256" key="1">
    <source>
        <dbReference type="ARBA" id="ARBA00022801"/>
    </source>
</evidence>
<sequence length="504" mass="56618">MAPFRPLILVQIFIIIMVGCQEVSAWPFGKKKYSEGVDPRIKNIVVLVMENRSFDTILGRLKWDGINPEVNGLVGNEFNVLESGEVIKIMPGVGPETKFDPGHDIDRFTQQIYGMGTINTAGLTPTMSGFAKQAYVESHHNMESTKEIFKAYGPDVLPVTYALAQEFTVIDDWFSSFPGATYPNRHFVHCATSSGRTLNTDNIKGVPCKTIFNHLDKNKNSWKVYSDSARISTLLYRDMRHPKRLFNLRKTSHFKRDCAAGKLPQYSFLDPSYDKNDNHPPGNFNNGEAYVKEIYEAIRSSPQWNQTLFLLTYDEGGGFYDHVLPPTGVPIPDTKYPRPSFGDFNFDRLGTRVPTILISPLVPKGKVARSTVPGRHFEHSSIAATIKKVFGLPNFLTKRDEWALPFDTIANLPEPRAHPFAHLVVECEQVTGHRIQSGLVPAIQKSRLRLLGRALDSGVENVYIWLRGGVLNGEADLDQRWLDGTVEHESMGTRHDNQALDSNG</sequence>
<evidence type="ECO:0000313" key="3">
    <source>
        <dbReference type="EMBL" id="KAH6589205.1"/>
    </source>
</evidence>
<feature type="signal peptide" evidence="2">
    <location>
        <begin position="1"/>
        <end position="25"/>
    </location>
</feature>
<protein>
    <recommendedName>
        <fullName evidence="5">Phospholipase C</fullName>
    </recommendedName>
</protein>
<keyword evidence="2" id="KW-0732">Signal</keyword>
<evidence type="ECO:0000313" key="4">
    <source>
        <dbReference type="Proteomes" id="UP001648503"/>
    </source>
</evidence>
<accession>A0ABQ8EZ58</accession>
<dbReference type="InterPro" id="IPR017850">
    <property type="entry name" value="Alkaline_phosphatase_core_sf"/>
</dbReference>
<evidence type="ECO:0000256" key="2">
    <source>
        <dbReference type="SAM" id="SignalP"/>
    </source>
</evidence>
<dbReference type="Gene3D" id="3.40.720.10">
    <property type="entry name" value="Alkaline Phosphatase, subunit A"/>
    <property type="match status" value="1"/>
</dbReference>
<name>A0ABQ8EZ58_9FUNG</name>
<dbReference type="PROSITE" id="PS51257">
    <property type="entry name" value="PROKAR_LIPOPROTEIN"/>
    <property type="match status" value="1"/>
</dbReference>
<keyword evidence="1" id="KW-0378">Hydrolase</keyword>
<keyword evidence="4" id="KW-1185">Reference proteome</keyword>
<evidence type="ECO:0008006" key="5">
    <source>
        <dbReference type="Google" id="ProtNLM"/>
    </source>
</evidence>
<dbReference type="PANTHER" id="PTHR31956:SF1">
    <property type="entry name" value="NON-SPECIFIC PHOSPHOLIPASE C1"/>
    <property type="match status" value="1"/>
</dbReference>
<feature type="chain" id="PRO_5046653158" description="Phospholipase C" evidence="2">
    <location>
        <begin position="26"/>
        <end position="504"/>
    </location>
</feature>